<dbReference type="PANTHER" id="PTHR30603">
    <property type="entry name" value="RNA POLYMERASE SIGMA FACTOR RPO"/>
    <property type="match status" value="1"/>
</dbReference>
<keyword evidence="3" id="KW-0238">DNA-binding</keyword>
<protein>
    <submittedName>
        <fullName evidence="7">Sigma-70 family RNA polymerase sigma factor</fullName>
    </submittedName>
</protein>
<gene>
    <name evidence="7" type="ORF">OC725_01580</name>
</gene>
<keyword evidence="2" id="KW-0731">Sigma factor</keyword>
<feature type="compositionally biased region" description="Basic and acidic residues" evidence="5">
    <location>
        <begin position="112"/>
        <end position="126"/>
    </location>
</feature>
<evidence type="ECO:0000256" key="2">
    <source>
        <dbReference type="ARBA" id="ARBA00023082"/>
    </source>
</evidence>
<dbReference type="InterPro" id="IPR050239">
    <property type="entry name" value="Sigma-70_RNA_pol_init_factors"/>
</dbReference>
<keyword evidence="4" id="KW-0804">Transcription</keyword>
<organism evidence="7 8">
    <name type="scientific">Candidatus Phytoplasma fabacearum</name>
    <dbReference type="NCBI Taxonomy" id="2982628"/>
    <lineage>
        <taxon>Bacteria</taxon>
        <taxon>Bacillati</taxon>
        <taxon>Mycoplasmatota</taxon>
        <taxon>Mollicutes</taxon>
        <taxon>Acholeplasmatales</taxon>
        <taxon>Acholeplasmataceae</taxon>
        <taxon>Candidatus Phytoplasma</taxon>
        <taxon>16SrII (Peanut WB group)</taxon>
    </lineage>
</organism>
<reference evidence="7 8" key="1">
    <citation type="journal article" date="2023" name="Int. J. Syst. Evol. Microbiol.">
        <title>The observation of taxonomic boundaries for the 16SrII and 16SrXXV phytoplasmas using genome-based delimitation.</title>
        <authorList>
            <person name="Rodrigues Jardim B."/>
            <person name="Tran-Nguyen L.T.T."/>
            <person name="Gambley C."/>
            <person name="Al-Sadi A.M."/>
            <person name="Al-Subhi A.M."/>
            <person name="Foissac X."/>
            <person name="Salar P."/>
            <person name="Cai H."/>
            <person name="Yang J.Y."/>
            <person name="Davis R."/>
            <person name="Jones L."/>
            <person name="Rodoni B."/>
            <person name="Constable F.E."/>
        </authorList>
    </citation>
    <scope>NUCLEOTIDE SEQUENCE [LARGE SCALE GENOMIC DNA]</scope>
    <source>
        <strain evidence="7">BAWM-322</strain>
    </source>
</reference>
<dbReference type="SUPFAM" id="SSF88946">
    <property type="entry name" value="Sigma2 domain of RNA polymerase sigma factors"/>
    <property type="match status" value="1"/>
</dbReference>
<evidence type="ECO:0000259" key="6">
    <source>
        <dbReference type="PROSITE" id="PS00715"/>
    </source>
</evidence>
<evidence type="ECO:0000313" key="8">
    <source>
        <dbReference type="Proteomes" id="UP001382955"/>
    </source>
</evidence>
<evidence type="ECO:0000256" key="3">
    <source>
        <dbReference type="ARBA" id="ARBA00023125"/>
    </source>
</evidence>
<dbReference type="InterPro" id="IPR000943">
    <property type="entry name" value="RNA_pol_sigma70"/>
</dbReference>
<dbReference type="InterPro" id="IPR014284">
    <property type="entry name" value="RNA_pol_sigma-70_dom"/>
</dbReference>
<dbReference type="SUPFAM" id="SSF88659">
    <property type="entry name" value="Sigma3 and sigma4 domains of RNA polymerase sigma factors"/>
    <property type="match status" value="1"/>
</dbReference>
<evidence type="ECO:0000256" key="4">
    <source>
        <dbReference type="ARBA" id="ARBA00023163"/>
    </source>
</evidence>
<proteinExistence type="predicted"/>
<dbReference type="Gene3D" id="1.10.1740.10">
    <property type="match status" value="1"/>
</dbReference>
<dbReference type="PANTHER" id="PTHR30603:SF47">
    <property type="entry name" value="RNA POLYMERASE SIGMA FACTOR SIGD, CHLOROPLASTIC"/>
    <property type="match status" value="1"/>
</dbReference>
<comment type="caution">
    <text evidence="7">The sequence shown here is derived from an EMBL/GenBank/DDBJ whole genome shotgun (WGS) entry which is preliminary data.</text>
</comment>
<accession>A0ABU8ZSJ0</accession>
<sequence length="222" mass="26506">MIKKVFLKKVKTEETEKLLTLFLKDKKNLQLRNEIIKNYEELVWKIVHSFRYYPKTLEKPDLFQEGILGLLKALEKYEDIGYSFLNYAIDIIKSDLRELIRKSHTPSIPQRKAKEEKKSDNEEFREENTPLTFSKILNPHQYWLREVKHEFFIKKLKKNLSDTEFKIICLAFGITSGNINHDYQLSYSNSDLSILLNLKVEQVINIKKHALTKLKKIFKKRE</sequence>
<dbReference type="RefSeq" id="WP_340495407.1">
    <property type="nucleotide sequence ID" value="NZ_JAOSIK010000012.1"/>
</dbReference>
<evidence type="ECO:0000256" key="5">
    <source>
        <dbReference type="SAM" id="MobiDB-lite"/>
    </source>
</evidence>
<keyword evidence="1" id="KW-0805">Transcription regulation</keyword>
<dbReference type="InterPro" id="IPR007627">
    <property type="entry name" value="RNA_pol_sigma70_r2"/>
</dbReference>
<dbReference type="InterPro" id="IPR013325">
    <property type="entry name" value="RNA_pol_sigma_r2"/>
</dbReference>
<keyword evidence="8" id="KW-1185">Reference proteome</keyword>
<dbReference type="EMBL" id="JAOSIK010000012">
    <property type="protein sequence ID" value="MEK0311958.1"/>
    <property type="molecule type" value="Genomic_DNA"/>
</dbReference>
<dbReference type="PROSITE" id="PS00715">
    <property type="entry name" value="SIGMA70_1"/>
    <property type="match status" value="1"/>
</dbReference>
<dbReference type="InterPro" id="IPR013324">
    <property type="entry name" value="RNA_pol_sigma_r3/r4-like"/>
</dbReference>
<evidence type="ECO:0000256" key="1">
    <source>
        <dbReference type="ARBA" id="ARBA00023015"/>
    </source>
</evidence>
<feature type="region of interest" description="Disordered" evidence="5">
    <location>
        <begin position="107"/>
        <end position="126"/>
    </location>
</feature>
<dbReference type="Pfam" id="PF04542">
    <property type="entry name" value="Sigma70_r2"/>
    <property type="match status" value="1"/>
</dbReference>
<name>A0ABU8ZSJ0_9MOLU</name>
<dbReference type="Proteomes" id="UP001382955">
    <property type="component" value="Unassembled WGS sequence"/>
</dbReference>
<feature type="domain" description="RNA polymerase sigma-70" evidence="6">
    <location>
        <begin position="61"/>
        <end position="74"/>
    </location>
</feature>
<evidence type="ECO:0000313" key="7">
    <source>
        <dbReference type="EMBL" id="MEK0311958.1"/>
    </source>
</evidence>
<dbReference type="NCBIfam" id="TIGR02937">
    <property type="entry name" value="sigma70-ECF"/>
    <property type="match status" value="1"/>
</dbReference>